<dbReference type="InterPro" id="IPR056906">
    <property type="entry name" value="ORF2/G2P_dom"/>
</dbReference>
<dbReference type="Pfam" id="PF23343">
    <property type="entry name" value="REP_ORF2-G2P"/>
    <property type="match status" value="1"/>
</dbReference>
<reference evidence="2 3" key="1">
    <citation type="submission" date="2016-10" db="EMBL/GenBank/DDBJ databases">
        <authorList>
            <person name="de Groot N.N."/>
        </authorList>
    </citation>
    <scope>NUCLEOTIDE SEQUENCE [LARGE SCALE GENOMIC DNA]</scope>
    <source>
        <strain evidence="2 3">CGMCC 1.7056</strain>
    </source>
</reference>
<dbReference type="AlphaFoldDB" id="A0A1I1NB06"/>
<sequence length="508" mass="56278">MTVLDQIASSDVDARAAELLAGVGRGFASVEMVSAAAALFERWAIPDRLLTVAPPEYLVAGELSHSARMAERLGFKVRRRDREMVEGPRARVVVSPGSFAVRRTDPVKRDRAVARALEGARKRAQMVEQLRQGGACVLEEEHPVWHPDCACGVPWCEPVGVSRLHSWSPRSRARMTERLKELDYAPLFADRGRPAMVTLTYPGDWRAVAPAASIAHRHVRLLQKRWARRWGSRLVGVWKREFQDRGAPHYHILTTPPADPGLRDWLSTTWAEIVGADWCGDWCWQRPFIGPRPRKGGPRTGACCEYGRHVVGGTGVDYHEGARALDPVRLAVYFTKHGSFTAKEYQNAAPREWVHDATCVDADCSGCSGEGVGRFWGTWGLDRAIAAVEVADDVAEAARRIARRHSRSGRYYVAAPVWRKRYSEKLDTSTGELVTSWRWTKRTSLRAVYHLRGSAGFVSANDGPAFAAQVARGVARQVFLSQVTAVFALPSGRTRVATSGGRPIGFLP</sequence>
<keyword evidence="3" id="KW-1185">Reference proteome</keyword>
<protein>
    <recommendedName>
        <fullName evidence="1">Replication-associated protein ORF2/G2P domain-containing protein</fullName>
    </recommendedName>
</protein>
<dbReference type="EMBL" id="FOLB01000016">
    <property type="protein sequence ID" value="SFC94861.1"/>
    <property type="molecule type" value="Genomic_DNA"/>
</dbReference>
<gene>
    <name evidence="2" type="ORF">SAMN04487968_1161</name>
</gene>
<accession>A0A1I1NB06</accession>
<dbReference type="STRING" id="574651.SAMN04487968_1161"/>
<evidence type="ECO:0000313" key="3">
    <source>
        <dbReference type="Proteomes" id="UP000198832"/>
    </source>
</evidence>
<evidence type="ECO:0000259" key="1">
    <source>
        <dbReference type="Pfam" id="PF23343"/>
    </source>
</evidence>
<evidence type="ECO:0000313" key="2">
    <source>
        <dbReference type="EMBL" id="SFC94861.1"/>
    </source>
</evidence>
<organism evidence="2 3">
    <name type="scientific">Nocardioides terrae</name>
    <dbReference type="NCBI Taxonomy" id="574651"/>
    <lineage>
        <taxon>Bacteria</taxon>
        <taxon>Bacillati</taxon>
        <taxon>Actinomycetota</taxon>
        <taxon>Actinomycetes</taxon>
        <taxon>Propionibacteriales</taxon>
        <taxon>Nocardioidaceae</taxon>
        <taxon>Nocardioides</taxon>
    </lineage>
</organism>
<dbReference type="Proteomes" id="UP000198832">
    <property type="component" value="Unassembled WGS sequence"/>
</dbReference>
<dbReference type="RefSeq" id="WP_139230147.1">
    <property type="nucleotide sequence ID" value="NZ_FOLB01000016.1"/>
</dbReference>
<dbReference type="OrthoDB" id="5148435at2"/>
<name>A0A1I1NB06_9ACTN</name>
<feature type="domain" description="Replication-associated protein ORF2/G2P" evidence="1">
    <location>
        <begin position="195"/>
        <end position="265"/>
    </location>
</feature>
<proteinExistence type="predicted"/>